<dbReference type="InterPro" id="IPR022896">
    <property type="entry name" value="TrioseP_Isoase_bac/euk"/>
</dbReference>
<feature type="binding site" evidence="6">
    <location>
        <position position="174"/>
    </location>
    <ligand>
        <name>substrate</name>
    </ligand>
</feature>
<dbReference type="HAMAP" id="MF_00147_B">
    <property type="entry name" value="TIM_B"/>
    <property type="match status" value="1"/>
</dbReference>
<evidence type="ECO:0000313" key="8">
    <source>
        <dbReference type="EMBL" id="MCG2588667.1"/>
    </source>
</evidence>
<comment type="function">
    <text evidence="6">Involved in the gluconeogenesis. Catalyzes stereospecifically the conversion of dihydroxyacetone phosphate (DHAP) to D-glyceraldehyde-3-phosphate (G3P).</text>
</comment>
<name>A0ABS9KCW6_9BACT</name>
<dbReference type="Gene3D" id="3.20.20.70">
    <property type="entry name" value="Aldolase class I"/>
    <property type="match status" value="1"/>
</dbReference>
<reference evidence="8" key="1">
    <citation type="submission" date="2022-01" db="EMBL/GenBank/DDBJ databases">
        <authorList>
            <person name="Wang Y."/>
        </authorList>
    </citation>
    <scope>NUCLEOTIDE SEQUENCE</scope>
    <source>
        <strain evidence="8">WB101</strain>
    </source>
</reference>
<dbReference type="InterPro" id="IPR000652">
    <property type="entry name" value="Triosephosphate_isomerase"/>
</dbReference>
<sequence>MRTLLIAGNWKMNAGPTEAKELADGMVAARQGKDDSSDILICPPFISIPAVAESFSGSHLKVGAQNVHTEDNGAFTGETSTSMLNDTGCEYVIVGHSERREYFHEDDALIAQKAKKVLTDDLKVIVCVGEKLEDRKSGNHENIVRTQVKAVLDHVDANNADNFVIAYEPVWAIGTGETATPEQAQEMHQFIRSLLADAWGEDEAEKIRILYGGSMKPANAEELLSQTDVDGGLIGGASLKAESFSDIIDIAESI</sequence>
<keyword evidence="3 6" id="KW-0963">Cytoplasm</keyword>
<comment type="similarity">
    <text evidence="1 6 7">Belongs to the triosephosphate isomerase family.</text>
</comment>
<keyword evidence="9" id="KW-1185">Reference proteome</keyword>
<accession>A0ABS9KCW6</accession>
<keyword evidence="4 6" id="KW-0324">Glycolysis</keyword>
<dbReference type="InterPro" id="IPR013785">
    <property type="entry name" value="Aldolase_TIM"/>
</dbReference>
<evidence type="ECO:0000256" key="3">
    <source>
        <dbReference type="ARBA" id="ARBA00022490"/>
    </source>
</evidence>
<protein>
    <recommendedName>
        <fullName evidence="6 7">Triosephosphate isomerase</fullName>
        <shortName evidence="6">TIM</shortName>
        <shortName evidence="6">TPI</shortName>
        <ecNumber evidence="6 7">5.3.1.1</ecNumber>
    </recommendedName>
    <alternativeName>
        <fullName evidence="6">Triose-phosphate isomerase</fullName>
    </alternativeName>
</protein>
<feature type="binding site" evidence="6">
    <location>
        <begin position="9"/>
        <end position="11"/>
    </location>
    <ligand>
        <name>substrate</name>
    </ligand>
</feature>
<evidence type="ECO:0000256" key="6">
    <source>
        <dbReference type="HAMAP-Rule" id="MF_00147"/>
    </source>
</evidence>
<reference evidence="8" key="2">
    <citation type="submission" date="2024-05" db="EMBL/GenBank/DDBJ databases">
        <title>Rhodohalobacter halophilus gen. nov., sp. nov., a moderately halophilic member of the family Balneolaceae.</title>
        <authorList>
            <person name="Xia J."/>
        </authorList>
    </citation>
    <scope>NUCLEOTIDE SEQUENCE</scope>
    <source>
        <strain evidence="8">WB101</strain>
    </source>
</reference>
<feature type="binding site" evidence="6">
    <location>
        <position position="214"/>
    </location>
    <ligand>
        <name>substrate</name>
    </ligand>
</feature>
<dbReference type="CDD" id="cd00311">
    <property type="entry name" value="TIM"/>
    <property type="match status" value="1"/>
</dbReference>
<dbReference type="PANTHER" id="PTHR21139">
    <property type="entry name" value="TRIOSEPHOSPHATE ISOMERASE"/>
    <property type="match status" value="1"/>
</dbReference>
<dbReference type="RefSeq" id="WP_237853507.1">
    <property type="nucleotide sequence ID" value="NZ_JAKLWS010000009.1"/>
</dbReference>
<dbReference type="SUPFAM" id="SSF51351">
    <property type="entry name" value="Triosephosphate isomerase (TIM)"/>
    <property type="match status" value="1"/>
</dbReference>
<proteinExistence type="inferred from homology"/>
<feature type="active site" description="Proton acceptor" evidence="6">
    <location>
        <position position="168"/>
    </location>
</feature>
<evidence type="ECO:0000256" key="1">
    <source>
        <dbReference type="ARBA" id="ARBA00007422"/>
    </source>
</evidence>
<keyword evidence="5 6" id="KW-0413">Isomerase</keyword>
<evidence type="ECO:0000256" key="2">
    <source>
        <dbReference type="ARBA" id="ARBA00022432"/>
    </source>
</evidence>
<comment type="pathway">
    <text evidence="6 7">Carbohydrate biosynthesis; gluconeogenesis.</text>
</comment>
<evidence type="ECO:0000256" key="4">
    <source>
        <dbReference type="ARBA" id="ARBA00023152"/>
    </source>
</evidence>
<comment type="subunit">
    <text evidence="6 7">Homodimer.</text>
</comment>
<dbReference type="EC" id="5.3.1.1" evidence="6 7"/>
<comment type="caution">
    <text evidence="8">The sequence shown here is derived from an EMBL/GenBank/DDBJ whole genome shotgun (WGS) entry which is preliminary data.</text>
</comment>
<evidence type="ECO:0000256" key="5">
    <source>
        <dbReference type="ARBA" id="ARBA00023235"/>
    </source>
</evidence>
<organism evidence="8 9">
    <name type="scientific">Rhodohalobacter sulfatireducens</name>
    <dbReference type="NCBI Taxonomy" id="2911366"/>
    <lineage>
        <taxon>Bacteria</taxon>
        <taxon>Pseudomonadati</taxon>
        <taxon>Balneolota</taxon>
        <taxon>Balneolia</taxon>
        <taxon>Balneolales</taxon>
        <taxon>Balneolaceae</taxon>
        <taxon>Rhodohalobacter</taxon>
    </lineage>
</organism>
<dbReference type="InterPro" id="IPR020861">
    <property type="entry name" value="Triosephosphate_isomerase_AS"/>
</dbReference>
<dbReference type="EMBL" id="JAKLWS010000009">
    <property type="protein sequence ID" value="MCG2588667.1"/>
    <property type="molecule type" value="Genomic_DNA"/>
</dbReference>
<dbReference type="InterPro" id="IPR035990">
    <property type="entry name" value="TIM_sf"/>
</dbReference>
<feature type="active site" description="Electrophile" evidence="6">
    <location>
        <position position="96"/>
    </location>
</feature>
<feature type="binding site" evidence="6">
    <location>
        <begin position="235"/>
        <end position="236"/>
    </location>
    <ligand>
        <name>substrate</name>
    </ligand>
</feature>
<dbReference type="PROSITE" id="PS51440">
    <property type="entry name" value="TIM_2"/>
    <property type="match status" value="1"/>
</dbReference>
<comment type="catalytic activity">
    <reaction evidence="6 7">
        <text>D-glyceraldehyde 3-phosphate = dihydroxyacetone phosphate</text>
        <dbReference type="Rhea" id="RHEA:18585"/>
        <dbReference type="ChEBI" id="CHEBI:57642"/>
        <dbReference type="ChEBI" id="CHEBI:59776"/>
        <dbReference type="EC" id="5.3.1.1"/>
    </reaction>
</comment>
<dbReference type="NCBIfam" id="TIGR00419">
    <property type="entry name" value="tim"/>
    <property type="match status" value="1"/>
</dbReference>
<comment type="pathway">
    <text evidence="6 7">Carbohydrate degradation; glycolysis; D-glyceraldehyde 3-phosphate from glycerone phosphate: step 1/1.</text>
</comment>
<dbReference type="PROSITE" id="PS00171">
    <property type="entry name" value="TIM_1"/>
    <property type="match status" value="1"/>
</dbReference>
<dbReference type="Proteomes" id="UP001165366">
    <property type="component" value="Unassembled WGS sequence"/>
</dbReference>
<evidence type="ECO:0000313" key="9">
    <source>
        <dbReference type="Proteomes" id="UP001165366"/>
    </source>
</evidence>
<evidence type="ECO:0000256" key="7">
    <source>
        <dbReference type="RuleBase" id="RU363013"/>
    </source>
</evidence>
<comment type="subcellular location">
    <subcellularLocation>
        <location evidence="6 7">Cytoplasm</location>
    </subcellularLocation>
</comment>
<dbReference type="PANTHER" id="PTHR21139:SF42">
    <property type="entry name" value="TRIOSEPHOSPHATE ISOMERASE"/>
    <property type="match status" value="1"/>
</dbReference>
<keyword evidence="2 6" id="KW-0312">Gluconeogenesis</keyword>
<dbReference type="GO" id="GO:0004807">
    <property type="term" value="F:triose-phosphate isomerase activity"/>
    <property type="evidence" value="ECO:0007669"/>
    <property type="project" value="UniProtKB-EC"/>
</dbReference>
<dbReference type="Pfam" id="PF00121">
    <property type="entry name" value="TIM"/>
    <property type="match status" value="1"/>
</dbReference>
<gene>
    <name evidence="6 8" type="primary">tpiA</name>
    <name evidence="8" type="ORF">L6773_08830</name>
</gene>